<dbReference type="PROSITE" id="PS51257">
    <property type="entry name" value="PROKAR_LIPOPROTEIN"/>
    <property type="match status" value="1"/>
</dbReference>
<organism evidence="2 3">
    <name type="scientific">Paenibacillus agilis</name>
    <dbReference type="NCBI Taxonomy" id="3020863"/>
    <lineage>
        <taxon>Bacteria</taxon>
        <taxon>Bacillati</taxon>
        <taxon>Bacillota</taxon>
        <taxon>Bacilli</taxon>
        <taxon>Bacillales</taxon>
        <taxon>Paenibacillaceae</taxon>
        <taxon>Paenibacillus</taxon>
    </lineage>
</organism>
<accession>A0A559IKH7</accession>
<feature type="signal peptide" evidence="1">
    <location>
        <begin position="1"/>
        <end position="19"/>
    </location>
</feature>
<protein>
    <recommendedName>
        <fullName evidence="4">Lipoprotein</fullName>
    </recommendedName>
</protein>
<evidence type="ECO:0000256" key="1">
    <source>
        <dbReference type="SAM" id="SignalP"/>
    </source>
</evidence>
<dbReference type="AlphaFoldDB" id="A0A559IKH7"/>
<name>A0A559IKH7_9BACL</name>
<sequence>MKKIIILLMFLLTVGCSNLNDNDLKVFLEKENFSPTLTEKYDDGYLLIREDDKDITMYFLSDESWGKYTYLYNSYAITERGVYLGLLKEGSITMHVSNKEFEREAVVYRLEFDDGSEAEFKFEKGKKTYRIFDDRIKEMSFNLYFYNKSGKQIFRLL</sequence>
<proteinExistence type="predicted"/>
<comment type="caution">
    <text evidence="2">The sequence shown here is derived from an EMBL/GenBank/DDBJ whole genome shotgun (WGS) entry which is preliminary data.</text>
</comment>
<keyword evidence="3" id="KW-1185">Reference proteome</keyword>
<feature type="chain" id="PRO_5039533129" description="Lipoprotein" evidence="1">
    <location>
        <begin position="20"/>
        <end position="157"/>
    </location>
</feature>
<keyword evidence="1" id="KW-0732">Signal</keyword>
<dbReference type="OrthoDB" id="9829964at2"/>
<dbReference type="Proteomes" id="UP000318102">
    <property type="component" value="Unassembled WGS sequence"/>
</dbReference>
<evidence type="ECO:0000313" key="3">
    <source>
        <dbReference type="Proteomes" id="UP000318102"/>
    </source>
</evidence>
<dbReference type="RefSeq" id="WP_144993123.1">
    <property type="nucleotide sequence ID" value="NZ_VNJK01000003.1"/>
</dbReference>
<dbReference type="EMBL" id="VNJK01000003">
    <property type="protein sequence ID" value="TVX88164.1"/>
    <property type="molecule type" value="Genomic_DNA"/>
</dbReference>
<reference evidence="2 3" key="1">
    <citation type="submission" date="2019-07" db="EMBL/GenBank/DDBJ databases">
        <authorList>
            <person name="Kim J."/>
        </authorList>
    </citation>
    <scope>NUCLEOTIDE SEQUENCE [LARGE SCALE GENOMIC DNA]</scope>
    <source>
        <strain evidence="2 3">N4</strain>
    </source>
</reference>
<evidence type="ECO:0008006" key="4">
    <source>
        <dbReference type="Google" id="ProtNLM"/>
    </source>
</evidence>
<evidence type="ECO:0000313" key="2">
    <source>
        <dbReference type="EMBL" id="TVX88164.1"/>
    </source>
</evidence>
<gene>
    <name evidence="2" type="ORF">FPZ44_19860</name>
</gene>